<protein>
    <recommendedName>
        <fullName evidence="6">RNA methyltransferase</fullName>
        <ecNumber evidence="6">2.1.1.-</ecNumber>
    </recommendedName>
</protein>
<dbReference type="Pfam" id="PF13649">
    <property type="entry name" value="Methyltransf_25"/>
    <property type="match status" value="1"/>
</dbReference>
<dbReference type="InterPro" id="IPR041698">
    <property type="entry name" value="Methyltransf_25"/>
</dbReference>
<dbReference type="Pfam" id="PF06859">
    <property type="entry name" value="Bin3"/>
    <property type="match status" value="1"/>
</dbReference>
<feature type="region of interest" description="Disordered" evidence="7">
    <location>
        <begin position="82"/>
        <end position="129"/>
    </location>
</feature>
<dbReference type="GO" id="GO:0008173">
    <property type="term" value="F:RNA methyltransferase activity"/>
    <property type="evidence" value="ECO:0007669"/>
    <property type="project" value="UniProtKB-UniRule"/>
</dbReference>
<feature type="domain" description="Bin3-type SAM" evidence="8">
    <location>
        <begin position="20"/>
        <end position="293"/>
    </location>
</feature>
<evidence type="ECO:0000256" key="4">
    <source>
        <dbReference type="ARBA" id="ARBA00022691"/>
    </source>
</evidence>
<evidence type="ECO:0000313" key="9">
    <source>
        <dbReference type="EMBL" id="TEB31849.1"/>
    </source>
</evidence>
<dbReference type="EC" id="2.1.1.-" evidence="6"/>
<comment type="similarity">
    <text evidence="1 6">Belongs to the methyltransferase superfamily.</text>
</comment>
<dbReference type="GO" id="GO:0040031">
    <property type="term" value="P:snRNA modification"/>
    <property type="evidence" value="ECO:0007669"/>
    <property type="project" value="TreeGrafter"/>
</dbReference>
<organism evidence="9 10">
    <name type="scientific">Coprinellus micaceus</name>
    <name type="common">Glistening ink-cap mushroom</name>
    <name type="synonym">Coprinus micaceus</name>
    <dbReference type="NCBI Taxonomy" id="71717"/>
    <lineage>
        <taxon>Eukaryota</taxon>
        <taxon>Fungi</taxon>
        <taxon>Dikarya</taxon>
        <taxon>Basidiomycota</taxon>
        <taxon>Agaricomycotina</taxon>
        <taxon>Agaricomycetes</taxon>
        <taxon>Agaricomycetidae</taxon>
        <taxon>Agaricales</taxon>
        <taxon>Agaricineae</taxon>
        <taxon>Psathyrellaceae</taxon>
        <taxon>Coprinellus</taxon>
    </lineage>
</organism>
<evidence type="ECO:0000313" key="10">
    <source>
        <dbReference type="Proteomes" id="UP000298030"/>
    </source>
</evidence>
<dbReference type="GO" id="GO:0017069">
    <property type="term" value="F:snRNA binding"/>
    <property type="evidence" value="ECO:0007669"/>
    <property type="project" value="TreeGrafter"/>
</dbReference>
<dbReference type="EMBL" id="QPFP01000017">
    <property type="protein sequence ID" value="TEB31849.1"/>
    <property type="molecule type" value="Genomic_DNA"/>
</dbReference>
<keyword evidence="4 5" id="KW-0949">S-adenosyl-L-methionine</keyword>
<evidence type="ECO:0000259" key="8">
    <source>
        <dbReference type="PROSITE" id="PS51515"/>
    </source>
</evidence>
<dbReference type="OrthoDB" id="540004at2759"/>
<feature type="compositionally biased region" description="Basic and acidic residues" evidence="7">
    <location>
        <begin position="87"/>
        <end position="98"/>
    </location>
</feature>
<dbReference type="STRING" id="71717.A0A4Y7TE93"/>
<name>A0A4Y7TE93_COPMI</name>
<dbReference type="InterPro" id="IPR010675">
    <property type="entry name" value="Bin3_C"/>
</dbReference>
<evidence type="ECO:0000256" key="1">
    <source>
        <dbReference type="ARBA" id="ARBA00008361"/>
    </source>
</evidence>
<dbReference type="GO" id="GO:0032259">
    <property type="term" value="P:methylation"/>
    <property type="evidence" value="ECO:0007669"/>
    <property type="project" value="UniProtKB-KW"/>
</dbReference>
<dbReference type="Proteomes" id="UP000298030">
    <property type="component" value="Unassembled WGS sequence"/>
</dbReference>
<reference evidence="9 10" key="1">
    <citation type="journal article" date="2019" name="Nat. Ecol. Evol.">
        <title>Megaphylogeny resolves global patterns of mushroom evolution.</title>
        <authorList>
            <person name="Varga T."/>
            <person name="Krizsan K."/>
            <person name="Foldi C."/>
            <person name="Dima B."/>
            <person name="Sanchez-Garcia M."/>
            <person name="Sanchez-Ramirez S."/>
            <person name="Szollosi G.J."/>
            <person name="Szarkandi J.G."/>
            <person name="Papp V."/>
            <person name="Albert L."/>
            <person name="Andreopoulos W."/>
            <person name="Angelini C."/>
            <person name="Antonin V."/>
            <person name="Barry K.W."/>
            <person name="Bougher N.L."/>
            <person name="Buchanan P."/>
            <person name="Buyck B."/>
            <person name="Bense V."/>
            <person name="Catcheside P."/>
            <person name="Chovatia M."/>
            <person name="Cooper J."/>
            <person name="Damon W."/>
            <person name="Desjardin D."/>
            <person name="Finy P."/>
            <person name="Geml J."/>
            <person name="Haridas S."/>
            <person name="Hughes K."/>
            <person name="Justo A."/>
            <person name="Karasinski D."/>
            <person name="Kautmanova I."/>
            <person name="Kiss B."/>
            <person name="Kocsube S."/>
            <person name="Kotiranta H."/>
            <person name="LaButti K.M."/>
            <person name="Lechner B.E."/>
            <person name="Liimatainen K."/>
            <person name="Lipzen A."/>
            <person name="Lukacs Z."/>
            <person name="Mihaltcheva S."/>
            <person name="Morgado L.N."/>
            <person name="Niskanen T."/>
            <person name="Noordeloos M.E."/>
            <person name="Ohm R.A."/>
            <person name="Ortiz-Santana B."/>
            <person name="Ovrebo C."/>
            <person name="Racz N."/>
            <person name="Riley R."/>
            <person name="Savchenko A."/>
            <person name="Shiryaev A."/>
            <person name="Soop K."/>
            <person name="Spirin V."/>
            <person name="Szebenyi C."/>
            <person name="Tomsovsky M."/>
            <person name="Tulloss R.E."/>
            <person name="Uehling J."/>
            <person name="Grigoriev I.V."/>
            <person name="Vagvolgyi C."/>
            <person name="Papp T."/>
            <person name="Martin F.M."/>
            <person name="Miettinen O."/>
            <person name="Hibbett D.S."/>
            <person name="Nagy L.G."/>
        </authorList>
    </citation>
    <scope>NUCLEOTIDE SEQUENCE [LARGE SCALE GENOMIC DNA]</scope>
    <source>
        <strain evidence="9 10">FP101781</strain>
    </source>
</reference>
<keyword evidence="3 6" id="KW-0808">Transferase</keyword>
<proteinExistence type="inferred from homology"/>
<evidence type="ECO:0000256" key="7">
    <source>
        <dbReference type="SAM" id="MobiDB-lite"/>
    </source>
</evidence>
<accession>A0A4Y7TE93</accession>
<dbReference type="PANTHER" id="PTHR12315:SF0">
    <property type="entry name" value="7SK SNRNA METHYLPHOSPHATE CAPPING ENZYME"/>
    <property type="match status" value="1"/>
</dbReference>
<dbReference type="Gene3D" id="3.40.50.150">
    <property type="entry name" value="Vaccinia Virus protein VP39"/>
    <property type="match status" value="1"/>
</dbReference>
<comment type="caution">
    <text evidence="9">The sequence shown here is derived from an EMBL/GenBank/DDBJ whole genome shotgun (WGS) entry which is preliminary data.</text>
</comment>
<dbReference type="PANTHER" id="PTHR12315">
    <property type="entry name" value="BICOID-INTERACTING PROTEIN RELATED"/>
    <property type="match status" value="1"/>
</dbReference>
<sequence>VPIHGNYRGYYAKRPSPLSDPRLQHIPPKTFIGARVLDVGCNEGWVTCEIAQVWGASKVVGVDIDESLVEGAWRRRRTLWSSQGPDAYKDSTSQREQSKEEEEGPPKKKRKRAKTSSQTTELPTASGAALHTDNALKARNHFPASCEHEFGSLPIPPSCSRGKEVFPHNVSFRCADWTGTDIVEDSTGYDVVVAFSISKWIHLNALDAGLTSFFRKVHKVLVEGGVFILEPQLWDSYAKARRLSDTLKENAKKLKLKPEDFQGVLEEIGFRHETRIEVGEGGFARPVDLYVKS</sequence>
<keyword evidence="10" id="KW-1185">Reference proteome</keyword>
<dbReference type="InterPro" id="IPR039772">
    <property type="entry name" value="Bin3-like"/>
</dbReference>
<dbReference type="InterPro" id="IPR029063">
    <property type="entry name" value="SAM-dependent_MTases_sf"/>
</dbReference>
<dbReference type="PROSITE" id="PS51515">
    <property type="entry name" value="BIN3_SAM"/>
    <property type="match status" value="1"/>
</dbReference>
<gene>
    <name evidence="9" type="ORF">FA13DRAFT_1663167</name>
</gene>
<evidence type="ECO:0000256" key="2">
    <source>
        <dbReference type="ARBA" id="ARBA00022603"/>
    </source>
</evidence>
<dbReference type="SUPFAM" id="SSF53335">
    <property type="entry name" value="S-adenosyl-L-methionine-dependent methyltransferases"/>
    <property type="match status" value="1"/>
</dbReference>
<feature type="non-terminal residue" evidence="9">
    <location>
        <position position="1"/>
    </location>
</feature>
<dbReference type="CDD" id="cd02440">
    <property type="entry name" value="AdoMet_MTases"/>
    <property type="match status" value="1"/>
</dbReference>
<evidence type="ECO:0000256" key="3">
    <source>
        <dbReference type="ARBA" id="ARBA00022679"/>
    </source>
</evidence>
<dbReference type="InterPro" id="IPR024160">
    <property type="entry name" value="BIN3_SAM-bd_dom"/>
</dbReference>
<dbReference type="AlphaFoldDB" id="A0A4Y7TE93"/>
<keyword evidence="2 6" id="KW-0489">Methyltransferase</keyword>
<evidence type="ECO:0000256" key="6">
    <source>
        <dbReference type="RuleBase" id="RU367087"/>
    </source>
</evidence>
<dbReference type="GO" id="GO:0008171">
    <property type="term" value="F:O-methyltransferase activity"/>
    <property type="evidence" value="ECO:0007669"/>
    <property type="project" value="UniProtKB-UniRule"/>
</dbReference>
<evidence type="ECO:0000256" key="5">
    <source>
        <dbReference type="PROSITE-ProRule" id="PRU00848"/>
    </source>
</evidence>